<proteinExistence type="predicted"/>
<comment type="caution">
    <text evidence="2">The sequence shown here is derived from an EMBL/GenBank/DDBJ whole genome shotgun (WGS) entry which is preliminary data.</text>
</comment>
<evidence type="ECO:0008006" key="4">
    <source>
        <dbReference type="Google" id="ProtNLM"/>
    </source>
</evidence>
<feature type="compositionally biased region" description="Basic and acidic residues" evidence="1">
    <location>
        <begin position="34"/>
        <end position="43"/>
    </location>
</feature>
<organism evidence="2 3">
    <name type="scientific">Paracandidimonas soli</name>
    <dbReference type="NCBI Taxonomy" id="1917182"/>
    <lineage>
        <taxon>Bacteria</taxon>
        <taxon>Pseudomonadati</taxon>
        <taxon>Pseudomonadota</taxon>
        <taxon>Betaproteobacteria</taxon>
        <taxon>Burkholderiales</taxon>
        <taxon>Alcaligenaceae</taxon>
        <taxon>Paracandidimonas</taxon>
    </lineage>
</organism>
<keyword evidence="3" id="KW-1185">Reference proteome</keyword>
<evidence type="ECO:0000313" key="2">
    <source>
        <dbReference type="EMBL" id="TCV01795.1"/>
    </source>
</evidence>
<evidence type="ECO:0000256" key="1">
    <source>
        <dbReference type="SAM" id="MobiDB-lite"/>
    </source>
</evidence>
<protein>
    <recommendedName>
        <fullName evidence="4">Ribbon-helix-helix CopG family protein</fullName>
    </recommendedName>
</protein>
<dbReference type="RefSeq" id="WP_132474604.1">
    <property type="nucleotide sequence ID" value="NZ_JBEBWM010000120.1"/>
</dbReference>
<gene>
    <name evidence="2" type="ORF">EV686_102508</name>
</gene>
<accession>A0A4R3VG31</accession>
<sequence>MKKTDLEKNKALKLANSLKAASIPARFGNASSVQDRREQRRQDQAAGLVPYPVKLHKDTVAALRERAQKEGVAENELANRLLAEALKTL</sequence>
<dbReference type="AlphaFoldDB" id="A0A4R3VG31"/>
<evidence type="ECO:0000313" key="3">
    <source>
        <dbReference type="Proteomes" id="UP000294692"/>
    </source>
</evidence>
<dbReference type="EMBL" id="SMBX01000002">
    <property type="protein sequence ID" value="TCV01795.1"/>
    <property type="molecule type" value="Genomic_DNA"/>
</dbReference>
<name>A0A4R3VG31_9BURK</name>
<feature type="region of interest" description="Disordered" evidence="1">
    <location>
        <begin position="27"/>
        <end position="49"/>
    </location>
</feature>
<reference evidence="2 3" key="1">
    <citation type="submission" date="2019-03" db="EMBL/GenBank/DDBJ databases">
        <title>Genomic Encyclopedia of Type Strains, Phase IV (KMG-IV): sequencing the most valuable type-strain genomes for metagenomic binning, comparative biology and taxonomic classification.</title>
        <authorList>
            <person name="Goeker M."/>
        </authorList>
    </citation>
    <scope>NUCLEOTIDE SEQUENCE [LARGE SCALE GENOMIC DNA]</scope>
    <source>
        <strain evidence="2 3">DSM 100048</strain>
    </source>
</reference>
<dbReference type="Proteomes" id="UP000294692">
    <property type="component" value="Unassembled WGS sequence"/>
</dbReference>